<feature type="chain" id="PRO_5005191574" description="Helicase-associated domain-containing protein" evidence="2">
    <location>
        <begin position="20"/>
        <end position="1026"/>
    </location>
</feature>
<reference evidence="3" key="1">
    <citation type="submission" date="2014-11" db="EMBL/GenBank/DDBJ databases">
        <authorList>
            <person name="Otto D Thomas"/>
            <person name="Naeem Raeece"/>
        </authorList>
    </citation>
    <scope>NUCLEOTIDE SEQUENCE</scope>
</reference>
<feature type="signal peptide" evidence="2">
    <location>
        <begin position="1"/>
        <end position="19"/>
    </location>
</feature>
<dbReference type="AlphaFoldDB" id="A0A0G4H926"/>
<feature type="region of interest" description="Disordered" evidence="1">
    <location>
        <begin position="476"/>
        <end position="528"/>
    </location>
</feature>
<dbReference type="EMBL" id="CDMZ01002006">
    <property type="protein sequence ID" value="CEM40283.1"/>
    <property type="molecule type" value="Genomic_DNA"/>
</dbReference>
<feature type="compositionally biased region" description="Basic and acidic residues" evidence="1">
    <location>
        <begin position="681"/>
        <end position="692"/>
    </location>
</feature>
<proteinExistence type="predicted"/>
<dbReference type="PANTHER" id="PTHR37066:SF1">
    <property type="entry name" value="LNS2_PITP DOMAIN-CONTAINING PROTEIN"/>
    <property type="match status" value="1"/>
</dbReference>
<feature type="region of interest" description="Disordered" evidence="1">
    <location>
        <begin position="668"/>
        <end position="693"/>
    </location>
</feature>
<gene>
    <name evidence="3" type="ORF">Cvel_5902</name>
</gene>
<evidence type="ECO:0008006" key="4">
    <source>
        <dbReference type="Google" id="ProtNLM"/>
    </source>
</evidence>
<accession>A0A0G4H926</accession>
<dbReference type="PANTHER" id="PTHR37066">
    <property type="entry name" value="HELICASE-ASSOCIATED"/>
    <property type="match status" value="1"/>
</dbReference>
<dbReference type="VEuPathDB" id="CryptoDB:Cvel_5902"/>
<evidence type="ECO:0000256" key="2">
    <source>
        <dbReference type="SAM" id="SignalP"/>
    </source>
</evidence>
<evidence type="ECO:0000256" key="1">
    <source>
        <dbReference type="SAM" id="MobiDB-lite"/>
    </source>
</evidence>
<organism evidence="3">
    <name type="scientific">Chromera velia CCMP2878</name>
    <dbReference type="NCBI Taxonomy" id="1169474"/>
    <lineage>
        <taxon>Eukaryota</taxon>
        <taxon>Sar</taxon>
        <taxon>Alveolata</taxon>
        <taxon>Colpodellida</taxon>
        <taxon>Chromeraceae</taxon>
        <taxon>Chromera</taxon>
    </lineage>
</organism>
<name>A0A0G4H926_9ALVE</name>
<sequence>MSCIKLSLYFILLLVPSVTFRPPVVRTSRSIFVRSLASSSFRYLPVSERCGALTVLQSEIKDADDAEESLESVADGIDVSDEVDEDEEEEEEDEIRRELRQRRRMWLPPKGLDHAERLRWKFDFLLRALEAYRQVFRSTLVPRTFVFPLGDHRFPEEVWGFPLGTRYAAVKKLGAIVIESPEWNAELEERGFEGWEFLKDKILTPELRQKLNEHRFSNTTADPKDVGTFEELLKASVEGKYPAEISEMVLAAATLVHMHARGERYIGNGWKMAAPLEIEASSSWPQYLWGFPAHDKLSLLRRRQRTISNTVPALAEKLWEIGFYTKLRKTPVHERLLLEQVLKIYFKQTGNFAVPASFTVPLSDEWPVCCHGVRYGRKVVTFRNRLTENCKDEDEAELLIALWLNALRQEAMEIGDLREFSKEVDYNFRKGPNPAVHDLAISRARKKIEDGADKIPFEIDAPQTLQEYFSGKTLKDMWKKKEPSPAAAAGEGGEDKKSRAGGKEAKGKGVTPMSQETPEEGGYLSEKRKNVRPLEDVVRQIDLNHVVRDIDGNRLPDDWPTIDWPGPDEIDNEPVIYPTAESDPWTNLTMDQLVMEVAKTISADVPSYDPAEMDARGLPSWPPTEEDIKNDCRIVVEDTSLQEQHYQAAIAELSSDPDVPIDEYLPFSLDDEEEEPAAEPAAEKRRGRELPRGIKRLPQTGDELKALLSEIREEEDEYPKSKRVPSISNLVVPRRSPKDVKRQTGLYQRTVESLGPLERKPTREEEEGGIFDELFDWKWDDLIEGMQFFADVYDTDFGEIPPEFVVNEGYIEAGWPAEWKGFPLGKFTQSLRYGDIDAKLHWERRPALDKLGYDWGTGLEYLNFSFHKFFHSCMFLLKITHALKLLHQIAAMPVISPTTPYASMRGYKVGYVLRKIWRQESVLYYFHPEKFDLFVRVLKLNMQNPWMLIHGYEDRPHFELKPLHPSLWTDHAREPMFEVPEPPPIPPHVQNPYLPDRPKKHNLDVSHAGKPVGTGEGWGEYWQPLF</sequence>
<keyword evidence="2" id="KW-0732">Signal</keyword>
<feature type="compositionally biased region" description="Basic and acidic residues" evidence="1">
    <location>
        <begin position="493"/>
        <end position="507"/>
    </location>
</feature>
<evidence type="ECO:0000313" key="3">
    <source>
        <dbReference type="EMBL" id="CEM40283.1"/>
    </source>
</evidence>
<protein>
    <recommendedName>
        <fullName evidence="4">Helicase-associated domain-containing protein</fullName>
    </recommendedName>
</protein>